<evidence type="ECO:0008006" key="5">
    <source>
        <dbReference type="Google" id="ProtNLM"/>
    </source>
</evidence>
<reference evidence="3 4" key="1">
    <citation type="submission" date="2016-10" db="EMBL/GenBank/DDBJ databases">
        <authorList>
            <person name="de Groot N.N."/>
        </authorList>
    </citation>
    <scope>NUCLEOTIDE SEQUENCE [LARGE SCALE GENOMIC DNA]</scope>
    <source>
        <strain evidence="3 4">DSM 14789</strain>
    </source>
</reference>
<protein>
    <recommendedName>
        <fullName evidence="5">Prophage tail length tape measure protein</fullName>
    </recommendedName>
</protein>
<dbReference type="Proteomes" id="UP000198654">
    <property type="component" value="Unassembled WGS sequence"/>
</dbReference>
<dbReference type="PANTHER" id="PTHR34491:SF156">
    <property type="entry name" value="KINESIN MOTOR DOMAIN-CONTAINING PROTEIN"/>
    <property type="match status" value="1"/>
</dbReference>
<accession>A0A1G9MU57</accession>
<dbReference type="RefSeq" id="WP_089729066.1">
    <property type="nucleotide sequence ID" value="NZ_FNGI01000007.1"/>
</dbReference>
<evidence type="ECO:0000313" key="4">
    <source>
        <dbReference type="Proteomes" id="UP000198654"/>
    </source>
</evidence>
<sequence>MARQYKTGFIITGDASGGIKAIKATESELAQLNKGFDRAGNKAQQFAKRTNDTGRELEFLRNTAVGVGAALAGAFAIGNLRGQAQMIAQTNALANSLQMSTSQLQAWTYAGQQVGIQGDKIGDIFKDVSDKLGDFVTTGGGEAADLFETLNLNVREMRRLSPDQQLLKIGEALSQIGDANQRVFFLESIADDASRLMPLLEDNARLLREYTAEARSLGVAMDEVDIQAAVDAERSMLQLGAAVEGVSNQLLADLGPGLALTTQQVTDFIQEAGGAEEVLQGVMSVAGALATVYLARRLGPGLLSVGKTGFAAGTQIAQGMAIAVGASGRLNQALVVTQGRIAATAAAGRALSGAMTLLGGPAGVAILAAGAIYTFREELGLTTPALEASSEAVATLTGRLDNMNQAAAELQLTTLIGKLAELKAQAEVTGEAYLDVGRDEPINGGGFLGVDVSGQVEQFREISEATSDSRQEFVNVEAAIGLVESRLQELKAQGERTVPTLSNLGSAAEEAEKAAKKQAQALEQLRREIDPLRAEHAEYTERVGVLNQALIEGTIAEREYGEAVRWSAQQYVDAATGAEEYEKRLESLIDKFDAQHLKAEQLEQSLAAINAAYRAGDIDGEQYQRMVANVHEQMRDLALESDPLAQEMARAWTEAADRIDETFADAFAGVFDSFDDFAAQLMDGFKRLLAELAYQATLKPIVVQLTGQMQGVLGIGGQGGGLVGGGGGGFGSMLSTGRQLYNGVTKGFGNIAWTGASNAGGLYSNVATGSLYDSIATGGVQSGGLWGGSTSNFTGMNGLASAGAGFVGSYAGNAVGESLFDKQANSSWGRTAGTVIGTYFGGPIGAGIGSFIGGLVDTAFGSGREYGFRFLQDADNPHKTGANYGYDTSVGDGTPWYSSGNYANGDLGRGRTTAFGSYGFLSKEVVEPKDMIAFLDSLEQIDNTLAAVMDDDQVARIKSTLDGYYYKGDSMRDVMRARLNVIIDQSNSAFESAIESMGGGIEAQVQALATGLQIEDVGAEIARAVAADMNREFRRALRGGGDIEAVAQRLLVSAQAVQLLGDSVERLHLRFDETSAGALAAAGDLQALVGGVQSLAGLQSQYYQAMFSDAERLANLEADLAEQFDAMGMDLPTTTDAFRDLVEMQNLMTEAGREQYAALLALVPAMDQYLNAMEGQQAQYEQLSNFLDDLLLSNQSTLDPSERLQESQAQYAQLQVLAEAGDADAINQLASAAQAYLEEATVYYGQGSAQYASIFDDIVEFAQGLLAPHGSHAAGLASVPFDGYRAELHAGETVLPAPIAQLYRESAPGNRDNAELLAELRALRDESRQLRGEVAQLRSERGRDAERAAGQRSEQIREAQKINRNTKTSMATV</sequence>
<dbReference type="PANTHER" id="PTHR34491">
    <property type="entry name" value="A-TYPE INCLUSION PROTEIN, PUTATIVE-RELATED"/>
    <property type="match status" value="1"/>
</dbReference>
<keyword evidence="4" id="KW-1185">Reference proteome</keyword>
<evidence type="ECO:0000313" key="3">
    <source>
        <dbReference type="EMBL" id="SDL77457.1"/>
    </source>
</evidence>
<feature type="coiled-coil region" evidence="1">
    <location>
        <begin position="578"/>
        <end position="605"/>
    </location>
</feature>
<feature type="region of interest" description="Disordered" evidence="2">
    <location>
        <begin position="1335"/>
        <end position="1356"/>
    </location>
</feature>
<proteinExistence type="predicted"/>
<keyword evidence="1" id="KW-0175">Coiled coil</keyword>
<dbReference type="OrthoDB" id="6144932at2"/>
<organism evidence="3 4">
    <name type="scientific">Modicisalibacter muralis</name>
    <dbReference type="NCBI Taxonomy" id="119000"/>
    <lineage>
        <taxon>Bacteria</taxon>
        <taxon>Pseudomonadati</taxon>
        <taxon>Pseudomonadota</taxon>
        <taxon>Gammaproteobacteria</taxon>
        <taxon>Oceanospirillales</taxon>
        <taxon>Halomonadaceae</taxon>
        <taxon>Modicisalibacter</taxon>
    </lineage>
</organism>
<feature type="coiled-coil region" evidence="1">
    <location>
        <begin position="508"/>
        <end position="542"/>
    </location>
</feature>
<dbReference type="STRING" id="119000.SAMN05661010_02510"/>
<name>A0A1G9MU57_9GAMM</name>
<evidence type="ECO:0000256" key="1">
    <source>
        <dbReference type="SAM" id="Coils"/>
    </source>
</evidence>
<gene>
    <name evidence="3" type="ORF">SAMN05661010_02510</name>
</gene>
<evidence type="ECO:0000256" key="2">
    <source>
        <dbReference type="SAM" id="MobiDB-lite"/>
    </source>
</evidence>
<dbReference type="EMBL" id="FNGI01000007">
    <property type="protein sequence ID" value="SDL77457.1"/>
    <property type="molecule type" value="Genomic_DNA"/>
</dbReference>
<feature type="compositionally biased region" description="Basic and acidic residues" evidence="2">
    <location>
        <begin position="1338"/>
        <end position="1356"/>
    </location>
</feature>